<protein>
    <submittedName>
        <fullName evidence="2 3">Uncharacterized protein</fullName>
    </submittedName>
</protein>
<dbReference type="EMBL" id="ATLV01019117">
    <property type="status" value="NOT_ANNOTATED_CDS"/>
    <property type="molecule type" value="Genomic_DNA"/>
</dbReference>
<keyword evidence="4" id="KW-1185">Reference proteome</keyword>
<sequence length="101" mass="10663">MSDGVRDAGIGSAGNRLPVVRTTRQRGSIKADQISGQTTNDALQWNGEKNGGEYIGIGSIRNGKMSMYGGPKKKPADRTLVVIGEKLQKHIDPELGGDVAA</sequence>
<dbReference type="Proteomes" id="UP000030765">
    <property type="component" value="Unassembled WGS sequence"/>
</dbReference>
<dbReference type="AlphaFoldDB" id="A0A084W0D7"/>
<reference evidence="3" key="2">
    <citation type="submission" date="2020-05" db="UniProtKB">
        <authorList>
            <consortium name="EnsemblMetazoa"/>
        </authorList>
    </citation>
    <scope>IDENTIFICATION</scope>
</reference>
<proteinExistence type="predicted"/>
<dbReference type="VEuPathDB" id="VectorBase:ASIC011409"/>
<name>A0A084W0D7_ANOSI</name>
<feature type="region of interest" description="Disordered" evidence="1">
    <location>
        <begin position="1"/>
        <end position="36"/>
    </location>
</feature>
<organism evidence="2">
    <name type="scientific">Anopheles sinensis</name>
    <name type="common">Mosquito</name>
    <dbReference type="NCBI Taxonomy" id="74873"/>
    <lineage>
        <taxon>Eukaryota</taxon>
        <taxon>Metazoa</taxon>
        <taxon>Ecdysozoa</taxon>
        <taxon>Arthropoda</taxon>
        <taxon>Hexapoda</taxon>
        <taxon>Insecta</taxon>
        <taxon>Pterygota</taxon>
        <taxon>Neoptera</taxon>
        <taxon>Endopterygota</taxon>
        <taxon>Diptera</taxon>
        <taxon>Nematocera</taxon>
        <taxon>Culicoidea</taxon>
        <taxon>Culicidae</taxon>
        <taxon>Anophelinae</taxon>
        <taxon>Anopheles</taxon>
    </lineage>
</organism>
<accession>A0A084W0D7</accession>
<gene>
    <name evidence="2" type="ORF">ZHAS_00011409</name>
</gene>
<evidence type="ECO:0000313" key="4">
    <source>
        <dbReference type="Proteomes" id="UP000030765"/>
    </source>
</evidence>
<evidence type="ECO:0000313" key="2">
    <source>
        <dbReference type="EMBL" id="KFB43681.1"/>
    </source>
</evidence>
<evidence type="ECO:0000256" key="1">
    <source>
        <dbReference type="SAM" id="MobiDB-lite"/>
    </source>
</evidence>
<dbReference type="EMBL" id="KE525262">
    <property type="protein sequence ID" value="KFB43681.1"/>
    <property type="molecule type" value="Genomic_DNA"/>
</dbReference>
<evidence type="ECO:0000313" key="3">
    <source>
        <dbReference type="EnsemblMetazoa" id="ASIC011409-PA"/>
    </source>
</evidence>
<reference evidence="2 4" key="1">
    <citation type="journal article" date="2014" name="BMC Genomics">
        <title>Genome sequence of Anopheles sinensis provides insight into genetics basis of mosquito competence for malaria parasites.</title>
        <authorList>
            <person name="Zhou D."/>
            <person name="Zhang D."/>
            <person name="Ding G."/>
            <person name="Shi L."/>
            <person name="Hou Q."/>
            <person name="Ye Y."/>
            <person name="Xu Y."/>
            <person name="Zhou H."/>
            <person name="Xiong C."/>
            <person name="Li S."/>
            <person name="Yu J."/>
            <person name="Hong S."/>
            <person name="Yu X."/>
            <person name="Zou P."/>
            <person name="Chen C."/>
            <person name="Chang X."/>
            <person name="Wang W."/>
            <person name="Lv Y."/>
            <person name="Sun Y."/>
            <person name="Ma L."/>
            <person name="Shen B."/>
            <person name="Zhu C."/>
        </authorList>
    </citation>
    <scope>NUCLEOTIDE SEQUENCE [LARGE SCALE GENOMIC DNA]</scope>
</reference>
<dbReference type="EnsemblMetazoa" id="ASIC011409-RA">
    <property type="protein sequence ID" value="ASIC011409-PA"/>
    <property type="gene ID" value="ASIC011409"/>
</dbReference>